<dbReference type="Pfam" id="PF08354">
    <property type="entry name" value="Fas1-AflB-like_hel"/>
    <property type="match status" value="1"/>
</dbReference>
<dbReference type="InterPro" id="IPR002539">
    <property type="entry name" value="MaoC-like_dom"/>
</dbReference>
<dbReference type="SMART" id="SM00827">
    <property type="entry name" value="PKS_AT"/>
    <property type="match status" value="1"/>
</dbReference>
<dbReference type="InterPro" id="IPR016035">
    <property type="entry name" value="Acyl_Trfase/lysoPLipase"/>
</dbReference>
<dbReference type="InterPro" id="IPR016452">
    <property type="entry name" value="Fas1/AflB-like"/>
</dbReference>
<dbReference type="Gene3D" id="6.10.60.10">
    <property type="match status" value="1"/>
</dbReference>
<dbReference type="InterPro" id="IPR040883">
    <property type="entry name" value="FAS_meander"/>
</dbReference>
<dbReference type="FunFam" id="3.30.1120.100:FF:000001">
    <property type="entry name" value="Fatty acid synthase beta subunit dehydratase"/>
    <property type="match status" value="1"/>
</dbReference>
<name>A0A316VA51_9BASI</name>
<evidence type="ECO:0000256" key="14">
    <source>
        <dbReference type="ARBA" id="ARBA00048835"/>
    </source>
</evidence>
<evidence type="ECO:0000256" key="5">
    <source>
        <dbReference type="ARBA" id="ARBA00022857"/>
    </source>
</evidence>
<evidence type="ECO:0000256" key="8">
    <source>
        <dbReference type="ARBA" id="ARBA00023239"/>
    </source>
</evidence>
<dbReference type="GO" id="GO:0004321">
    <property type="term" value="F:fatty-acyl-CoA synthase activity"/>
    <property type="evidence" value="ECO:0007669"/>
    <property type="project" value="UniProtKB-EC"/>
</dbReference>
<dbReference type="PIRSF" id="PIRSF005562">
    <property type="entry name" value="FAS_yeast_beta"/>
    <property type="match status" value="1"/>
</dbReference>
<keyword evidence="6 15" id="KW-0560">Oxidoreductase</keyword>
<organism evidence="19 20">
    <name type="scientific">Meira miltonrushii</name>
    <dbReference type="NCBI Taxonomy" id="1280837"/>
    <lineage>
        <taxon>Eukaryota</taxon>
        <taxon>Fungi</taxon>
        <taxon>Dikarya</taxon>
        <taxon>Basidiomycota</taxon>
        <taxon>Ustilaginomycotina</taxon>
        <taxon>Exobasidiomycetes</taxon>
        <taxon>Exobasidiales</taxon>
        <taxon>Brachybasidiaceae</taxon>
        <taxon>Meira</taxon>
    </lineage>
</organism>
<accession>A0A316VA51</accession>
<evidence type="ECO:0000256" key="12">
    <source>
        <dbReference type="ARBA" id="ARBA00048536"/>
    </source>
</evidence>
<dbReference type="STRING" id="1280837.A0A316VA51"/>
<sequence length="2015" mass="223121">MTTQPKLPAEARAFSDDSYVDVYSSSSSAMASPSSGDARRPIQLSTANTQVRIPVPVTPYEAWIAAVILRDEFHRALSSLQNDAEREVLDNKEEPAAQQVEDDEEQDAEQAARLQAKRKQRATEARIILTAKFMGFLSAKLEGKLAKSNYESKVLECTWNYFNKQFLGEHTDIHKLTASLDIDVRTSVLRSFYEAFTLLETAGVASPGITLPALFNAVDKSEAQVFALFGGQGNNEVYFNELQALYDTYRPLVLPLLETATAQLESLAEEANTQGFSSYYLMGLDVVGWLSGSKPRPATSYLASVPLSLPLIGLTQLTQYYASCRSCGLTPGDFRKRIAGATGHSQGIISALVLATSDSNESFRENTSKALRLLFHIGKRGQESFPELTIEPALINDAIEGGEGEPTPMLSVTGLTQPALEKFIKATNTHLGEGLKVDISLFNGPRNFIVTGPPRSLFGLVGNLRAKRAEQGVDQTRVPFGKRKPVFNMRFLPVGVPYHSSYLQGATEKVVQLDYKGADGDAWKPSDLYASVRNTFDGSDMSKYDTAKDGSIVKSICDQIFTQPIHWDKATDVSEKTTACIDFGTGGLSGIGGLTARNLEGRGVRTIIVSGVHPKSAELYDTVEYKREKIWAQDFMPRLVKTHTGEIKIDTPAARMLGKPPVVIGGMTPSTVQAGINAAVANAGYHIELAGGGQIRPHILRKRVEEIQSLTEPGQPLTLNCLYINQRQWSFQYPQWLEMRREGFPLNGFTVAAGVPSTEAAKTMLDGLRDAGIEHVTFKPGSTDGIRQVCNIAAANPTMNIICQVTGGRAGGHHSAEDFHQLILPTYSMIRKYSNIALVAGSGFGSDEDFWPYFCGDWSIPFGAQPMPFDGVMLASRIMTAKEAHTSDAIKQLIVDAPGVDDKEWEASYDRVTGGILTVTSELGEPIHKIATRGIKLWQELDKNLFTLKKDKQLAWMREKKDYLIKRLNADFQKPWFPAHRDGSAAQDLSEMTYEEVTLRLVRLLFVAHQTRWIDVSLRNLVGDWMRRCEERFAGIHTGGEKLSMLQNFSVLDKEPLAFIEKFFDEYKDGRKIWLAAEDVSYFIQMCSRPGQKPVPFIPVLDENFPVFFKRDSLWFSEDLDAVFDQDPQRVCILQGPVAAKHSKIVNEPVGQIMGNIEKGLIKRLLERYYNNDEANVPSVEYLSKTAPSLEAAAVLARHNVATSTSANSRAFHIRQSVPSTNDWLEILAGSKPTWLRALLRSVSIVQGRSYADNPISRMLTPRKGQTVEISYAENGQPVRMVVKGAARSFGHHDSSFKAVEIVKDPSSPRIDVTMSEERQGEAVPLLLQFNYRPDQPFALIHEIMEGRNDRIKDFYWRLWFHADMPTKEVLATRREHISPVAKLDSDAIIRFCQIVENRSEAFHLRGKAPMDFAMVAGWQGIMQALIASTDADLLRLVHLSNAFKMVDKASPLRAGDICRAVANVQSIKISETGKSVAVRGVVMRKDEDSEEFKPVMEVVSSFFFRGRFNDFENCFETVSEDYKVQLQSAADVSVLLAKEWFAWTSDEETLKPKTNLEIHVSSDVRFKDNSSFSSVDVTGTAYVRDFRDDLKAVGEINYSADSVSHGNPVVEYIKRIGGSSTGPVPLENGYSLITPGTSASFKAPATNEPYSNVSGDFNPIHVNPYFSQFASLPSTITHGMFSSAATRRFVEDIAAEGHPERCLSFEASFVGMVSPGDELQVKLRHIAMHNGNKVIQVQTFNQNGEKVLEGKSEVAQPPTVYVFTGQGSQSVGMGMDLYNSSEVARALWDEADAHMRETLGVSILEIVTKNPLSKTVHFGGVRGLAIRDRYMSMTYESTDENGVTKPMPLFPEVNSSSQSYTFQHPSGLLNATHFTQPALVLTELSAFRDMQRRGLIVEDAPFCGHSLGEYAAISHTLQITDLVDIVFLRGLTMQRAVKRDEQGRSDYGMVACNAARVGLSDQALCEVVNEIGKRPNCFLEPINFNVAMVQTVVAGNLLGLRTLQLTLDKIAEFA</sequence>
<dbReference type="SUPFAM" id="SSF52151">
    <property type="entry name" value="FabD/lysophospholipase-like"/>
    <property type="match status" value="2"/>
</dbReference>
<dbReference type="RefSeq" id="XP_025353355.1">
    <property type="nucleotide sequence ID" value="XM_025499474.1"/>
</dbReference>
<evidence type="ECO:0000256" key="15">
    <source>
        <dbReference type="PIRNR" id="PIRNR005562"/>
    </source>
</evidence>
<dbReference type="GO" id="GO:0004314">
    <property type="term" value="F:[acyl-carrier-protein] S-malonyltransferase activity"/>
    <property type="evidence" value="ECO:0007669"/>
    <property type="project" value="UniProtKB-EC"/>
</dbReference>
<evidence type="ECO:0000256" key="6">
    <source>
        <dbReference type="ARBA" id="ARBA00023002"/>
    </source>
</evidence>
<dbReference type="GO" id="GO:0006633">
    <property type="term" value="P:fatty acid biosynthetic process"/>
    <property type="evidence" value="ECO:0007669"/>
    <property type="project" value="InterPro"/>
</dbReference>
<feature type="region of interest" description="Disordered" evidence="17">
    <location>
        <begin position="82"/>
        <end position="108"/>
    </location>
</feature>
<dbReference type="InterPro" id="IPR001227">
    <property type="entry name" value="Ac_transferase_dom_sf"/>
</dbReference>
<reference evidence="19 20" key="1">
    <citation type="journal article" date="2018" name="Mol. Biol. Evol.">
        <title>Broad Genomic Sampling Reveals a Smut Pathogenic Ancestry of the Fungal Clade Ustilaginomycotina.</title>
        <authorList>
            <person name="Kijpornyongpan T."/>
            <person name="Mondo S.J."/>
            <person name="Barry K."/>
            <person name="Sandor L."/>
            <person name="Lee J."/>
            <person name="Lipzen A."/>
            <person name="Pangilinan J."/>
            <person name="LaButti K."/>
            <person name="Hainaut M."/>
            <person name="Henrissat B."/>
            <person name="Grigoriev I.V."/>
            <person name="Spatafora J.W."/>
            <person name="Aime M.C."/>
        </authorList>
    </citation>
    <scope>NUCLEOTIDE SEQUENCE [LARGE SCALE GENOMIC DNA]</scope>
    <source>
        <strain evidence="19 20">MCA 3882</strain>
    </source>
</reference>
<dbReference type="GO" id="GO:0004318">
    <property type="term" value="F:enoyl-[acyl-carrier-protein] reductase (NADH) activity"/>
    <property type="evidence" value="ECO:0007669"/>
    <property type="project" value="UniProtKB-UniRule"/>
</dbReference>
<evidence type="ECO:0000256" key="16">
    <source>
        <dbReference type="PIRSR" id="PIRSR005562-1"/>
    </source>
</evidence>
<dbReference type="Pfam" id="PF01575">
    <property type="entry name" value="MaoC_dehydratas"/>
    <property type="match status" value="1"/>
</dbReference>
<dbReference type="GO" id="GO:0004312">
    <property type="term" value="F:fatty acid synthase activity"/>
    <property type="evidence" value="ECO:0007669"/>
    <property type="project" value="InterPro"/>
</dbReference>
<keyword evidence="8" id="KW-0456">Lyase</keyword>
<evidence type="ECO:0000256" key="10">
    <source>
        <dbReference type="ARBA" id="ARBA00048237"/>
    </source>
</evidence>
<comment type="catalytic activity">
    <reaction evidence="12">
        <text>(9Z)-octadecenoyl-[ACP] + H2O = (9Z)-octadecenoate + holo-[ACP] + H(+)</text>
        <dbReference type="Rhea" id="RHEA:15057"/>
        <dbReference type="Rhea" id="RHEA-COMP:9685"/>
        <dbReference type="Rhea" id="RHEA-COMP:9924"/>
        <dbReference type="ChEBI" id="CHEBI:15377"/>
        <dbReference type="ChEBI" id="CHEBI:15378"/>
        <dbReference type="ChEBI" id="CHEBI:30823"/>
        <dbReference type="ChEBI" id="CHEBI:64479"/>
        <dbReference type="ChEBI" id="CHEBI:78783"/>
        <dbReference type="EC" id="3.1.2.14"/>
    </reaction>
</comment>
<dbReference type="InterPro" id="IPR029069">
    <property type="entry name" value="HotDog_dom_sf"/>
</dbReference>
<keyword evidence="20" id="KW-1185">Reference proteome</keyword>
<keyword evidence="7 15" id="KW-0520">NAD</keyword>
<dbReference type="Gene3D" id="3.20.20.70">
    <property type="entry name" value="Aldolase class I"/>
    <property type="match status" value="2"/>
</dbReference>
<evidence type="ECO:0000256" key="7">
    <source>
        <dbReference type="ARBA" id="ARBA00023027"/>
    </source>
</evidence>
<comment type="catalytic activity">
    <reaction evidence="10">
        <text>acetyl-CoA + n malonyl-CoA + 2n NADPH + 4n H(+) = a long-chain-acyl-CoA + n CoA + n CO2 + 2n NADP(+).</text>
        <dbReference type="EC" id="2.3.1.86"/>
    </reaction>
</comment>
<dbReference type="InterPro" id="IPR032088">
    <property type="entry name" value="SAT"/>
</dbReference>
<evidence type="ECO:0000256" key="4">
    <source>
        <dbReference type="ARBA" id="ARBA00022801"/>
    </source>
</evidence>
<dbReference type="Pfam" id="PF00698">
    <property type="entry name" value="Acyl_transf_1"/>
    <property type="match status" value="1"/>
</dbReference>
<comment type="catalytic activity">
    <reaction evidence="11">
        <text>holo-[ACP] + malonyl-CoA = malonyl-[ACP] + CoA</text>
        <dbReference type="Rhea" id="RHEA:41792"/>
        <dbReference type="Rhea" id="RHEA-COMP:9623"/>
        <dbReference type="Rhea" id="RHEA-COMP:9685"/>
        <dbReference type="ChEBI" id="CHEBI:57287"/>
        <dbReference type="ChEBI" id="CHEBI:57384"/>
        <dbReference type="ChEBI" id="CHEBI:64479"/>
        <dbReference type="ChEBI" id="CHEBI:78449"/>
        <dbReference type="EC" id="2.3.1.39"/>
    </reaction>
</comment>
<gene>
    <name evidence="19" type="ORF">FA14DRAFT_162201</name>
</gene>
<dbReference type="Pfam" id="PF16073">
    <property type="entry name" value="SAT"/>
    <property type="match status" value="1"/>
</dbReference>
<dbReference type="Gene3D" id="1.20.930.70">
    <property type="match status" value="1"/>
</dbReference>
<dbReference type="GO" id="GO:0005835">
    <property type="term" value="C:fatty acid synthase complex"/>
    <property type="evidence" value="ECO:0007669"/>
    <property type="project" value="UniProtKB-UniRule"/>
</dbReference>
<dbReference type="InterPro" id="IPR003965">
    <property type="entry name" value="Fatty_acid_synthase"/>
</dbReference>
<keyword evidence="5 15" id="KW-0521">NADP</keyword>
<dbReference type="InParanoid" id="A0A316VA51"/>
<keyword evidence="4 15" id="KW-0378">Hydrolase</keyword>
<evidence type="ECO:0000256" key="11">
    <source>
        <dbReference type="ARBA" id="ARBA00048462"/>
    </source>
</evidence>
<evidence type="ECO:0000256" key="13">
    <source>
        <dbReference type="ARBA" id="ARBA00048572"/>
    </source>
</evidence>
<proteinExistence type="inferred from homology"/>
<evidence type="ECO:0000256" key="2">
    <source>
        <dbReference type="ARBA" id="ARBA00010009"/>
    </source>
</evidence>
<evidence type="ECO:0000256" key="3">
    <source>
        <dbReference type="ARBA" id="ARBA00022679"/>
    </source>
</evidence>
<dbReference type="GO" id="GO:0004313">
    <property type="term" value="F:[acyl-carrier-protein] S-acetyltransferase activity"/>
    <property type="evidence" value="ECO:0007669"/>
    <property type="project" value="UniProtKB-EC"/>
</dbReference>
<dbReference type="InterPro" id="IPR041099">
    <property type="entry name" value="FAS1_N"/>
</dbReference>
<dbReference type="SUPFAM" id="SSF51412">
    <property type="entry name" value="Inosine monophosphate dehydrogenase (IMPDH)"/>
    <property type="match status" value="1"/>
</dbReference>
<dbReference type="InterPro" id="IPR039569">
    <property type="entry name" value="FAS1-like_DH_region"/>
</dbReference>
<evidence type="ECO:0000313" key="20">
    <source>
        <dbReference type="Proteomes" id="UP000245771"/>
    </source>
</evidence>
<dbReference type="PRINTS" id="PR01483">
    <property type="entry name" value="FASYNTHASE"/>
</dbReference>
<dbReference type="Gene3D" id="1.20.1050.120">
    <property type="match status" value="1"/>
</dbReference>
<dbReference type="Pfam" id="PF17951">
    <property type="entry name" value="FAS_meander"/>
    <property type="match status" value="1"/>
</dbReference>
<keyword evidence="3 15" id="KW-0808">Transferase</keyword>
<dbReference type="InterPro" id="IPR013565">
    <property type="entry name" value="Fas1/AflB-like_central"/>
</dbReference>
<dbReference type="SUPFAM" id="SSF54637">
    <property type="entry name" value="Thioesterase/thiol ester dehydrase-isomerase"/>
    <property type="match status" value="1"/>
</dbReference>
<dbReference type="OrthoDB" id="4251012at2759"/>
<feature type="compositionally biased region" description="Basic and acidic residues" evidence="17">
    <location>
        <begin position="83"/>
        <end position="95"/>
    </location>
</feature>
<dbReference type="EMBL" id="KZ819605">
    <property type="protein sequence ID" value="PWN33053.1"/>
    <property type="molecule type" value="Genomic_DNA"/>
</dbReference>
<dbReference type="Pfam" id="PF13452">
    <property type="entry name" value="FAS1_DH_region"/>
    <property type="match status" value="1"/>
</dbReference>
<dbReference type="FunFam" id="3.20.20.70:FF:000078">
    <property type="entry name" value="Fatty acid synthase beta subunit dehydratase"/>
    <property type="match status" value="1"/>
</dbReference>
<evidence type="ECO:0000256" key="9">
    <source>
        <dbReference type="ARBA" id="ARBA00023268"/>
    </source>
</evidence>
<dbReference type="Pfam" id="PF17828">
    <property type="entry name" value="FAS_N"/>
    <property type="match status" value="1"/>
</dbReference>
<dbReference type="Gene3D" id="3.10.129.10">
    <property type="entry name" value="Hotdog Thioesterase"/>
    <property type="match status" value="1"/>
</dbReference>
<dbReference type="GO" id="GO:0019171">
    <property type="term" value="F:(3R)-hydroxyacyl-[acyl-carrier-protein] dehydratase activity"/>
    <property type="evidence" value="ECO:0007669"/>
    <property type="project" value="UniProtKB-EC"/>
</dbReference>
<feature type="active site" description="For malonyltransferase activity" evidence="16">
    <location>
        <position position="1907"/>
    </location>
</feature>
<dbReference type="GO" id="GO:0016297">
    <property type="term" value="F:fatty acyl-[ACP] hydrolase activity"/>
    <property type="evidence" value="ECO:0007669"/>
    <property type="project" value="UniProtKB-EC"/>
</dbReference>
<dbReference type="Proteomes" id="UP000245771">
    <property type="component" value="Unassembled WGS sequence"/>
</dbReference>
<protein>
    <recommendedName>
        <fullName evidence="18">Malonyl-CoA:ACP transacylase (MAT) domain-containing protein</fullName>
    </recommendedName>
</protein>
<comment type="similarity">
    <text evidence="2 15">Belongs to the fungal fatty acid synthetase subunit beta family.</text>
</comment>
<dbReference type="FunCoup" id="A0A316VA51">
    <property type="interactions" value="21"/>
</dbReference>
<dbReference type="InterPro" id="IPR014043">
    <property type="entry name" value="Acyl_transferase_dom"/>
</dbReference>
<feature type="active site" description="For acetyltransferase activity" evidence="16">
    <location>
        <position position="345"/>
    </location>
</feature>
<dbReference type="FunFam" id="1.20.930.70:FF:000001">
    <property type="entry name" value="Fatty acid synthase beta subunit dehydratase"/>
    <property type="match status" value="1"/>
</dbReference>
<dbReference type="Gene3D" id="3.40.366.10">
    <property type="entry name" value="Malonyl-Coenzyme A Acyl Carrier Protein, domain 2"/>
    <property type="match status" value="3"/>
</dbReference>
<evidence type="ECO:0000256" key="17">
    <source>
        <dbReference type="SAM" id="MobiDB-lite"/>
    </source>
</evidence>
<comment type="catalytic activity">
    <reaction evidence="14">
        <text>holo-[ACP] + acetyl-CoA = acetyl-[ACP] + CoA</text>
        <dbReference type="Rhea" id="RHEA:41788"/>
        <dbReference type="Rhea" id="RHEA-COMP:9621"/>
        <dbReference type="Rhea" id="RHEA-COMP:9685"/>
        <dbReference type="ChEBI" id="CHEBI:57287"/>
        <dbReference type="ChEBI" id="CHEBI:57288"/>
        <dbReference type="ChEBI" id="CHEBI:64479"/>
        <dbReference type="ChEBI" id="CHEBI:78446"/>
        <dbReference type="EC" id="2.3.1.38"/>
    </reaction>
</comment>
<keyword evidence="9" id="KW-0511">Multifunctional enzyme</keyword>
<dbReference type="InterPro" id="IPR013785">
    <property type="entry name" value="Aldolase_TIM"/>
</dbReference>
<comment type="catalytic activity">
    <reaction evidence="13">
        <text>a 2,3-saturated acyl-[ACP] + NAD(+) = a (2E)-enoyl-[ACP] + NADH + H(+)</text>
        <dbReference type="Rhea" id="RHEA:10240"/>
        <dbReference type="Rhea" id="RHEA-COMP:9925"/>
        <dbReference type="Rhea" id="RHEA-COMP:9926"/>
        <dbReference type="ChEBI" id="CHEBI:15378"/>
        <dbReference type="ChEBI" id="CHEBI:57540"/>
        <dbReference type="ChEBI" id="CHEBI:57945"/>
        <dbReference type="ChEBI" id="CHEBI:78784"/>
        <dbReference type="ChEBI" id="CHEBI:78785"/>
        <dbReference type="EC" id="1.3.1.9"/>
    </reaction>
</comment>
<evidence type="ECO:0000256" key="1">
    <source>
        <dbReference type="ARBA" id="ARBA00001055"/>
    </source>
</evidence>
<dbReference type="Pfam" id="PF22235">
    <property type="entry name" value="FAS1_thioest_ins"/>
    <property type="match status" value="1"/>
</dbReference>
<evidence type="ECO:0000313" key="19">
    <source>
        <dbReference type="EMBL" id="PWN33053.1"/>
    </source>
</evidence>
<evidence type="ECO:0000259" key="18">
    <source>
        <dbReference type="SMART" id="SM00827"/>
    </source>
</evidence>
<dbReference type="CDD" id="cd03447">
    <property type="entry name" value="FAS_MaoC"/>
    <property type="match status" value="1"/>
</dbReference>
<dbReference type="FunFam" id="3.40.366.10:FF:000006">
    <property type="entry name" value="Fatty acid synthase beta subunit dehydratase"/>
    <property type="match status" value="1"/>
</dbReference>
<dbReference type="Gene3D" id="6.20.240.10">
    <property type="match status" value="1"/>
</dbReference>
<dbReference type="PANTHER" id="PTHR10982:SF21">
    <property type="entry name" value="FATTY ACID SYNTHASE SUBUNIT BETA"/>
    <property type="match status" value="1"/>
</dbReference>
<dbReference type="InterPro" id="IPR050830">
    <property type="entry name" value="Fungal_FAS"/>
</dbReference>
<feature type="domain" description="Malonyl-CoA:ACP transacylase (MAT)" evidence="18">
    <location>
        <begin position="1763"/>
        <end position="2015"/>
    </location>
</feature>
<dbReference type="GeneID" id="37021255"/>
<dbReference type="PANTHER" id="PTHR10982">
    <property type="entry name" value="MALONYL COA-ACYL CARRIER PROTEIN TRANSACYLASE"/>
    <property type="match status" value="1"/>
</dbReference>
<dbReference type="Gene3D" id="3.30.1120.100">
    <property type="match status" value="1"/>
</dbReference>
<comment type="catalytic activity">
    <reaction evidence="1">
        <text>a (3R)-hydroxyacyl-[ACP] = a (2E)-enoyl-[ACP] + H2O</text>
        <dbReference type="Rhea" id="RHEA:13097"/>
        <dbReference type="Rhea" id="RHEA-COMP:9925"/>
        <dbReference type="Rhea" id="RHEA-COMP:9945"/>
        <dbReference type="ChEBI" id="CHEBI:15377"/>
        <dbReference type="ChEBI" id="CHEBI:78784"/>
        <dbReference type="ChEBI" id="CHEBI:78827"/>
        <dbReference type="EC" id="4.2.1.59"/>
    </reaction>
</comment>